<dbReference type="EMBL" id="JANSHE010002364">
    <property type="protein sequence ID" value="KAJ2992520.1"/>
    <property type="molecule type" value="Genomic_DNA"/>
</dbReference>
<evidence type="ECO:0000313" key="1">
    <source>
        <dbReference type="EMBL" id="KAJ2992520.1"/>
    </source>
</evidence>
<gene>
    <name evidence="1" type="ORF">NUW54_g7912</name>
</gene>
<organism evidence="1 2">
    <name type="scientific">Trametes sanguinea</name>
    <dbReference type="NCBI Taxonomy" id="158606"/>
    <lineage>
        <taxon>Eukaryota</taxon>
        <taxon>Fungi</taxon>
        <taxon>Dikarya</taxon>
        <taxon>Basidiomycota</taxon>
        <taxon>Agaricomycotina</taxon>
        <taxon>Agaricomycetes</taxon>
        <taxon>Polyporales</taxon>
        <taxon>Polyporaceae</taxon>
        <taxon>Trametes</taxon>
    </lineage>
</organism>
<dbReference type="Proteomes" id="UP001144978">
    <property type="component" value="Unassembled WGS sequence"/>
</dbReference>
<sequence length="261" mass="29977">MRRDSGYLEPMMPYRYYALDPDLLQAMRLLRYHAAQEPLPQPQDHNGKQMHPAVMIELQVSRGEPEPHEDLHLHVVPSALLSHSSPLRAIHRMTQIEAAAAFTDHPIQMSSPSSEQQPYVFTETQDWFSFNTDTWRGLFQHVSATRPRVLEIGSWEGRSAVFLLTELCKSSGEIVCIDHFDLMDTPAGRERHRKLTQNLALTSKPFRILAEFSVPALMTLLVEEMSRTQPGFDWIYVDGSHEARRSRGLGLDDQTEFRRTP</sequence>
<reference evidence="1" key="1">
    <citation type="submission" date="2022-08" db="EMBL/GenBank/DDBJ databases">
        <title>Genome Sequence of Pycnoporus sanguineus.</title>
        <authorList>
            <person name="Buettner E."/>
        </authorList>
    </citation>
    <scope>NUCLEOTIDE SEQUENCE</scope>
    <source>
        <strain evidence="1">CG-C14</strain>
    </source>
</reference>
<keyword evidence="2" id="KW-1185">Reference proteome</keyword>
<name>A0ACC1PHY9_9APHY</name>
<protein>
    <submittedName>
        <fullName evidence="1">Uncharacterized protein</fullName>
    </submittedName>
</protein>
<proteinExistence type="predicted"/>
<evidence type="ECO:0000313" key="2">
    <source>
        <dbReference type="Proteomes" id="UP001144978"/>
    </source>
</evidence>
<accession>A0ACC1PHY9</accession>
<comment type="caution">
    <text evidence="1">The sequence shown here is derived from an EMBL/GenBank/DDBJ whole genome shotgun (WGS) entry which is preliminary data.</text>
</comment>